<dbReference type="Proteomes" id="UP000289946">
    <property type="component" value="Unassembled WGS sequence"/>
</dbReference>
<comment type="caution">
    <text evidence="1">The sequence shown here is derived from an EMBL/GenBank/DDBJ whole genome shotgun (WGS) entry which is preliminary data.</text>
</comment>
<keyword evidence="2" id="KW-1185">Reference proteome</keyword>
<name>A0ABY0D9L6_9BRAD</name>
<dbReference type="EMBL" id="RDRA01000033">
    <property type="protein sequence ID" value="RXG86758.1"/>
    <property type="molecule type" value="Genomic_DNA"/>
</dbReference>
<evidence type="ECO:0000313" key="1">
    <source>
        <dbReference type="EMBL" id="RXG86758.1"/>
    </source>
</evidence>
<gene>
    <name evidence="1" type="ORF">EAS62_37010</name>
</gene>
<evidence type="ECO:0000313" key="2">
    <source>
        <dbReference type="Proteomes" id="UP000289946"/>
    </source>
</evidence>
<accession>A0ABY0D9L6</accession>
<organism evidence="1 2">
    <name type="scientific">Bradyrhizobium zhanjiangense</name>
    <dbReference type="NCBI Taxonomy" id="1325107"/>
    <lineage>
        <taxon>Bacteria</taxon>
        <taxon>Pseudomonadati</taxon>
        <taxon>Pseudomonadota</taxon>
        <taxon>Alphaproteobacteria</taxon>
        <taxon>Hyphomicrobiales</taxon>
        <taxon>Nitrobacteraceae</taxon>
        <taxon>Bradyrhizobium</taxon>
    </lineage>
</organism>
<protein>
    <submittedName>
        <fullName evidence="1">Uncharacterized protein</fullName>
    </submittedName>
</protein>
<proteinExistence type="predicted"/>
<reference evidence="1 2" key="1">
    <citation type="submission" date="2018-10" db="EMBL/GenBank/DDBJ databases">
        <title>Bradyrhizobium sp. nov., isolated from effective nodules of peanut in China.</title>
        <authorList>
            <person name="Li Y."/>
        </authorList>
    </citation>
    <scope>NUCLEOTIDE SEQUENCE [LARGE SCALE GENOMIC DNA]</scope>
    <source>
        <strain evidence="1 2">CCBAU 51781</strain>
    </source>
</reference>
<sequence length="65" mass="7197">MNEARTFCVGVPDNIQPGSNLSTTTVMLGSTEFYFSSAGKAVADHHRAIVQFVQVRERGRITQRI</sequence>